<proteinExistence type="predicted"/>
<accession>A0ABR1BVH5</accession>
<evidence type="ECO:0000313" key="3">
    <source>
        <dbReference type="Proteomes" id="UP001303046"/>
    </source>
</evidence>
<sequence length="170" mass="19251">MVLSSATHVGQRPEKQRKRMTRNPKLQVDYVLTRNIPLSDIRKLRAVWDVVFDSDHRPVLLPPTCVYSYFTTVFNALHRSRLPNALREDGTPAKFVRLLGDMNQRTTAAVRTPVGSTTLFEVVTRVRQMALGGPFLFNFAIDDIMRRTIDQCPADIVLASPSIRVSLDLS</sequence>
<evidence type="ECO:0000256" key="1">
    <source>
        <dbReference type="SAM" id="MobiDB-lite"/>
    </source>
</evidence>
<name>A0ABR1BVH5_NECAM</name>
<protein>
    <submittedName>
        <fullName evidence="2">Uncharacterized protein</fullName>
    </submittedName>
</protein>
<organism evidence="2 3">
    <name type="scientific">Necator americanus</name>
    <name type="common">Human hookworm</name>
    <dbReference type="NCBI Taxonomy" id="51031"/>
    <lineage>
        <taxon>Eukaryota</taxon>
        <taxon>Metazoa</taxon>
        <taxon>Ecdysozoa</taxon>
        <taxon>Nematoda</taxon>
        <taxon>Chromadorea</taxon>
        <taxon>Rhabditida</taxon>
        <taxon>Rhabditina</taxon>
        <taxon>Rhabditomorpha</taxon>
        <taxon>Strongyloidea</taxon>
        <taxon>Ancylostomatidae</taxon>
        <taxon>Bunostominae</taxon>
        <taxon>Necator</taxon>
    </lineage>
</organism>
<comment type="caution">
    <text evidence="2">The sequence shown here is derived from an EMBL/GenBank/DDBJ whole genome shotgun (WGS) entry which is preliminary data.</text>
</comment>
<evidence type="ECO:0000313" key="2">
    <source>
        <dbReference type="EMBL" id="KAK6729195.1"/>
    </source>
</evidence>
<dbReference type="EMBL" id="JAVFWL010000001">
    <property type="protein sequence ID" value="KAK6729195.1"/>
    <property type="molecule type" value="Genomic_DNA"/>
</dbReference>
<feature type="region of interest" description="Disordered" evidence="1">
    <location>
        <begin position="1"/>
        <end position="22"/>
    </location>
</feature>
<dbReference type="Proteomes" id="UP001303046">
    <property type="component" value="Unassembled WGS sequence"/>
</dbReference>
<gene>
    <name evidence="2" type="primary">Necator_chrI.g2441</name>
    <name evidence="2" type="ORF">RB195_006313</name>
</gene>
<keyword evidence="3" id="KW-1185">Reference proteome</keyword>
<reference evidence="2 3" key="1">
    <citation type="submission" date="2023-08" db="EMBL/GenBank/DDBJ databases">
        <title>A Necator americanus chromosomal reference genome.</title>
        <authorList>
            <person name="Ilik V."/>
            <person name="Petrzelkova K.J."/>
            <person name="Pardy F."/>
            <person name="Fuh T."/>
            <person name="Niatou-Singa F.S."/>
            <person name="Gouil Q."/>
            <person name="Baker L."/>
            <person name="Ritchie M.E."/>
            <person name="Jex A.R."/>
            <person name="Gazzola D."/>
            <person name="Li H."/>
            <person name="Toshio Fujiwara R."/>
            <person name="Zhan B."/>
            <person name="Aroian R.V."/>
            <person name="Pafco B."/>
            <person name="Schwarz E.M."/>
        </authorList>
    </citation>
    <scope>NUCLEOTIDE SEQUENCE [LARGE SCALE GENOMIC DNA]</scope>
    <source>
        <strain evidence="2 3">Aroian</strain>
        <tissue evidence="2">Whole animal</tissue>
    </source>
</reference>